<dbReference type="Proteomes" id="UP000886198">
    <property type="component" value="Unassembled WGS sequence"/>
</dbReference>
<dbReference type="InterPro" id="IPR000477">
    <property type="entry name" value="RT_dom"/>
</dbReference>
<feature type="domain" description="Reverse transcriptase" evidence="1">
    <location>
        <begin position="1"/>
        <end position="277"/>
    </location>
</feature>
<accession>A0A7C1CWL4</accession>
<dbReference type="PROSITE" id="PS50878">
    <property type="entry name" value="RT_POL"/>
    <property type="match status" value="1"/>
</dbReference>
<protein>
    <submittedName>
        <fullName evidence="2">RNA-dependent DNA polymerase</fullName>
    </submittedName>
</protein>
<dbReference type="SUPFAM" id="SSF56672">
    <property type="entry name" value="DNA/RNA polymerases"/>
    <property type="match status" value="1"/>
</dbReference>
<dbReference type="CDD" id="cd01651">
    <property type="entry name" value="RT_G2_intron"/>
    <property type="match status" value="1"/>
</dbReference>
<proteinExistence type="predicted"/>
<dbReference type="AlphaFoldDB" id="A0A7C1CWL4"/>
<reference evidence="2" key="1">
    <citation type="journal article" date="2020" name="mSystems">
        <title>Genome- and Community-Level Interaction Insights into Carbon Utilization and Element Cycling Functions of Hydrothermarchaeota in Hydrothermal Sediment.</title>
        <authorList>
            <person name="Zhou Z."/>
            <person name="Liu Y."/>
            <person name="Xu W."/>
            <person name="Pan J."/>
            <person name="Luo Z.H."/>
            <person name="Li M."/>
        </authorList>
    </citation>
    <scope>NUCLEOTIDE SEQUENCE [LARGE SCALE GENOMIC DNA]</scope>
    <source>
        <strain evidence="2">SpSt-1179</strain>
    </source>
</reference>
<dbReference type="PANTHER" id="PTHR34047">
    <property type="entry name" value="NUCLEAR INTRON MATURASE 1, MITOCHONDRIAL-RELATED"/>
    <property type="match status" value="1"/>
</dbReference>
<dbReference type="InterPro" id="IPR043502">
    <property type="entry name" value="DNA/RNA_pol_sf"/>
</dbReference>
<sequence>MEVYVKRANNIYEKVYSFENIYLAYIKARKNKRYREDVLEFTDNLEANLITIQNELIWKMYSPGRYREFVVCEPKRRIIQAPSFKDRVVQHALCNVIEPVFDLRFICDSYACRKGKGTHAGVERTIYFLRKLAGSSSRTYCLKADISSYFPSIDHTVLKTLLRKRVSCEATLWLIDTIIDSSSCGCTRGIPIGALTSQLFANIYLNELDTFVKHDLRAKHYVRYVDDFIILDHSKQRLREYLSEIKGYLEDRLRLALNHKTGIFPVSRGIDFLGYRIWADKLLLRRANIRRSKRRLRKLRVLYEDGAVKLEKLRSSVASWQGQCKFSKSYSAMQRVIDFAGLSEVFR</sequence>
<dbReference type="EMBL" id="DSBT01000212">
    <property type="protein sequence ID" value="HDP78030.1"/>
    <property type="molecule type" value="Genomic_DNA"/>
</dbReference>
<comment type="caution">
    <text evidence="2">The sequence shown here is derived from an EMBL/GenBank/DDBJ whole genome shotgun (WGS) entry which is preliminary data.</text>
</comment>
<dbReference type="PANTHER" id="PTHR34047:SF8">
    <property type="entry name" value="PROTEIN YKFC"/>
    <property type="match status" value="1"/>
</dbReference>
<name>A0A7C1CWL4_9BACT</name>
<evidence type="ECO:0000259" key="1">
    <source>
        <dbReference type="PROSITE" id="PS50878"/>
    </source>
</evidence>
<gene>
    <name evidence="2" type="ORF">ENN47_07585</name>
</gene>
<organism evidence="2">
    <name type="scientific">Mesotoga infera</name>
    <dbReference type="NCBI Taxonomy" id="1236046"/>
    <lineage>
        <taxon>Bacteria</taxon>
        <taxon>Thermotogati</taxon>
        <taxon>Thermotogota</taxon>
        <taxon>Thermotogae</taxon>
        <taxon>Kosmotogales</taxon>
        <taxon>Kosmotogaceae</taxon>
        <taxon>Mesotoga</taxon>
    </lineage>
</organism>
<dbReference type="Pfam" id="PF00078">
    <property type="entry name" value="RVT_1"/>
    <property type="match status" value="1"/>
</dbReference>
<dbReference type="InterPro" id="IPR051083">
    <property type="entry name" value="GrpII_Intron_Splice-Mob/Def"/>
</dbReference>
<evidence type="ECO:0000313" key="2">
    <source>
        <dbReference type="EMBL" id="HDP78030.1"/>
    </source>
</evidence>